<accession>A0A2T7P614</accession>
<evidence type="ECO:0000259" key="1">
    <source>
        <dbReference type="Pfam" id="PF17921"/>
    </source>
</evidence>
<evidence type="ECO:0000313" key="2">
    <source>
        <dbReference type="EMBL" id="PVD28865.1"/>
    </source>
</evidence>
<reference evidence="2 3" key="1">
    <citation type="submission" date="2018-04" db="EMBL/GenBank/DDBJ databases">
        <title>The genome of golden apple snail Pomacea canaliculata provides insight into stress tolerance and invasive adaptation.</title>
        <authorList>
            <person name="Liu C."/>
            <person name="Liu B."/>
            <person name="Ren Y."/>
            <person name="Zhang Y."/>
            <person name="Wang H."/>
            <person name="Li S."/>
            <person name="Jiang F."/>
            <person name="Yin L."/>
            <person name="Zhang G."/>
            <person name="Qian W."/>
            <person name="Fan W."/>
        </authorList>
    </citation>
    <scope>NUCLEOTIDE SEQUENCE [LARGE SCALE GENOMIC DNA]</scope>
    <source>
        <strain evidence="2">SZHN2017</strain>
        <tissue evidence="2">Muscle</tissue>
    </source>
</reference>
<organism evidence="2 3">
    <name type="scientific">Pomacea canaliculata</name>
    <name type="common">Golden apple snail</name>
    <dbReference type="NCBI Taxonomy" id="400727"/>
    <lineage>
        <taxon>Eukaryota</taxon>
        <taxon>Metazoa</taxon>
        <taxon>Spiralia</taxon>
        <taxon>Lophotrochozoa</taxon>
        <taxon>Mollusca</taxon>
        <taxon>Gastropoda</taxon>
        <taxon>Caenogastropoda</taxon>
        <taxon>Architaenioglossa</taxon>
        <taxon>Ampullarioidea</taxon>
        <taxon>Ampullariidae</taxon>
        <taxon>Pomacea</taxon>
    </lineage>
</organism>
<feature type="domain" description="Integrase zinc-binding" evidence="1">
    <location>
        <begin position="136"/>
        <end position="186"/>
    </location>
</feature>
<gene>
    <name evidence="2" type="ORF">C0Q70_11460</name>
</gene>
<keyword evidence="3" id="KW-1185">Reference proteome</keyword>
<proteinExistence type="predicted"/>
<dbReference type="Pfam" id="PF17921">
    <property type="entry name" value="Integrase_H2C2"/>
    <property type="match status" value="1"/>
</dbReference>
<dbReference type="Proteomes" id="UP000245119">
    <property type="component" value="Linkage Group LG6"/>
</dbReference>
<sequence>MSILTAKSAGRPVVHSIQQTARNTTPMSGDNDVTDNFTPAVEAVVGDPNMIPDGILEPEGGEQDFVTLTVDDWRRLQQQDPHIAAVCQALTEGTDLTVTGPETRIYARERKSLMLEHGVLYRRVSDATSTRVQLVVPRSMRQKAMRGVQDELYHTHFEYAIRHARMRFFWPFMAADLKRKIQSCEQMFYSPDNRGGFSGMGGHVTLDHFCEHTMCYSPGYTDSPLNVRRRVSQLRHTLAYSRPYDTNVYSRINRGGFSSDAGAAMTVSSPMLVPQAVRHAVILSGYTDSP</sequence>
<dbReference type="AlphaFoldDB" id="A0A2T7P614"/>
<dbReference type="STRING" id="400727.A0A2T7P614"/>
<dbReference type="EMBL" id="PZQS01000006">
    <property type="protein sequence ID" value="PVD28865.1"/>
    <property type="molecule type" value="Genomic_DNA"/>
</dbReference>
<dbReference type="FunFam" id="1.10.340.70:FF:000001">
    <property type="entry name" value="Retrovirus-related Pol polyprotein from transposon gypsy-like Protein"/>
    <property type="match status" value="1"/>
</dbReference>
<name>A0A2T7P614_POMCA</name>
<dbReference type="OrthoDB" id="10059114at2759"/>
<protein>
    <recommendedName>
        <fullName evidence="1">Integrase zinc-binding domain-containing protein</fullName>
    </recommendedName>
</protein>
<dbReference type="InterPro" id="IPR041588">
    <property type="entry name" value="Integrase_H2C2"/>
</dbReference>
<dbReference type="Gene3D" id="1.10.340.70">
    <property type="match status" value="1"/>
</dbReference>
<evidence type="ECO:0000313" key="3">
    <source>
        <dbReference type="Proteomes" id="UP000245119"/>
    </source>
</evidence>
<comment type="caution">
    <text evidence="2">The sequence shown here is derived from an EMBL/GenBank/DDBJ whole genome shotgun (WGS) entry which is preliminary data.</text>
</comment>